<reference evidence="8 9" key="1">
    <citation type="submission" date="2016-05" db="EMBL/GenBank/DDBJ databases">
        <title>A degradative enzymes factory behind the ericoid mycorrhizal symbiosis.</title>
        <authorList>
            <consortium name="DOE Joint Genome Institute"/>
            <person name="Martino E."/>
            <person name="Morin E."/>
            <person name="Grelet G."/>
            <person name="Kuo A."/>
            <person name="Kohler A."/>
            <person name="Daghino S."/>
            <person name="Barry K."/>
            <person name="Choi C."/>
            <person name="Cichocki N."/>
            <person name="Clum A."/>
            <person name="Copeland A."/>
            <person name="Hainaut M."/>
            <person name="Haridas S."/>
            <person name="Labutti K."/>
            <person name="Lindquist E."/>
            <person name="Lipzen A."/>
            <person name="Khouja H.-R."/>
            <person name="Murat C."/>
            <person name="Ohm R."/>
            <person name="Olson A."/>
            <person name="Spatafora J."/>
            <person name="Veneault-Fourrey C."/>
            <person name="Henrissat B."/>
            <person name="Grigoriev I."/>
            <person name="Martin F."/>
            <person name="Perotto S."/>
        </authorList>
    </citation>
    <scope>NUCLEOTIDE SEQUENCE [LARGE SCALE GENOMIC DNA]</scope>
    <source>
        <strain evidence="8 9">UAMH 7357</strain>
    </source>
</reference>
<dbReference type="EMBL" id="KZ613494">
    <property type="protein sequence ID" value="PMD18460.1"/>
    <property type="molecule type" value="Genomic_DNA"/>
</dbReference>
<dbReference type="PROSITE" id="PS00108">
    <property type="entry name" value="PROTEIN_KINASE_ST"/>
    <property type="match status" value="1"/>
</dbReference>
<dbReference type="Pfam" id="PF00069">
    <property type="entry name" value="Pkinase"/>
    <property type="match status" value="1"/>
</dbReference>
<evidence type="ECO:0000259" key="7">
    <source>
        <dbReference type="PROSITE" id="PS50011"/>
    </source>
</evidence>
<dbReference type="AlphaFoldDB" id="A0A2J6PWQ3"/>
<name>A0A2J6PWQ3_9HELO</name>
<feature type="region of interest" description="Disordered" evidence="6">
    <location>
        <begin position="451"/>
        <end position="493"/>
    </location>
</feature>
<dbReference type="CDD" id="cd00180">
    <property type="entry name" value="PKc"/>
    <property type="match status" value="1"/>
</dbReference>
<keyword evidence="3" id="KW-0547">Nucleotide-binding</keyword>
<proteinExistence type="predicted"/>
<evidence type="ECO:0000313" key="8">
    <source>
        <dbReference type="EMBL" id="PMD18460.1"/>
    </source>
</evidence>
<feature type="domain" description="Protein kinase" evidence="7">
    <location>
        <begin position="97"/>
        <end position="434"/>
    </location>
</feature>
<keyword evidence="9" id="KW-1185">Reference proteome</keyword>
<dbReference type="InterPro" id="IPR000719">
    <property type="entry name" value="Prot_kinase_dom"/>
</dbReference>
<evidence type="ECO:0000256" key="1">
    <source>
        <dbReference type="ARBA" id="ARBA00012513"/>
    </source>
</evidence>
<dbReference type="Gene3D" id="1.10.510.10">
    <property type="entry name" value="Transferase(Phosphotransferase) domain 1"/>
    <property type="match status" value="1"/>
</dbReference>
<protein>
    <recommendedName>
        <fullName evidence="1">non-specific serine/threonine protein kinase</fullName>
        <ecNumber evidence="1">2.7.11.1</ecNumber>
    </recommendedName>
</protein>
<evidence type="ECO:0000313" key="9">
    <source>
        <dbReference type="Proteomes" id="UP000235672"/>
    </source>
</evidence>
<dbReference type="SUPFAM" id="SSF56112">
    <property type="entry name" value="Protein kinase-like (PK-like)"/>
    <property type="match status" value="1"/>
</dbReference>
<dbReference type="InterPro" id="IPR050660">
    <property type="entry name" value="NEK_Ser/Thr_kinase"/>
</dbReference>
<dbReference type="InterPro" id="IPR008271">
    <property type="entry name" value="Ser/Thr_kinase_AS"/>
</dbReference>
<dbReference type="SMART" id="SM00220">
    <property type="entry name" value="S_TKc"/>
    <property type="match status" value="1"/>
</dbReference>
<evidence type="ECO:0000256" key="5">
    <source>
        <dbReference type="ARBA" id="ARBA00022840"/>
    </source>
</evidence>
<dbReference type="PANTHER" id="PTHR43671">
    <property type="entry name" value="SERINE/THREONINE-PROTEIN KINASE NEK"/>
    <property type="match status" value="1"/>
</dbReference>
<dbReference type="InterPro" id="IPR011009">
    <property type="entry name" value="Kinase-like_dom_sf"/>
</dbReference>
<dbReference type="Proteomes" id="UP000235672">
    <property type="component" value="Unassembled WGS sequence"/>
</dbReference>
<keyword evidence="2" id="KW-0808">Transferase</keyword>
<accession>A0A2J6PWQ3</accession>
<evidence type="ECO:0000256" key="4">
    <source>
        <dbReference type="ARBA" id="ARBA00022777"/>
    </source>
</evidence>
<dbReference type="EC" id="2.7.11.1" evidence="1"/>
<dbReference type="GO" id="GO:0004674">
    <property type="term" value="F:protein serine/threonine kinase activity"/>
    <property type="evidence" value="ECO:0007669"/>
    <property type="project" value="UniProtKB-EC"/>
</dbReference>
<dbReference type="STRING" id="1745343.A0A2J6PWQ3"/>
<evidence type="ECO:0000256" key="2">
    <source>
        <dbReference type="ARBA" id="ARBA00022679"/>
    </source>
</evidence>
<gene>
    <name evidence="8" type="ORF">NA56DRAFT_691166</name>
</gene>
<keyword evidence="5" id="KW-0067">ATP-binding</keyword>
<evidence type="ECO:0000256" key="6">
    <source>
        <dbReference type="SAM" id="MobiDB-lite"/>
    </source>
</evidence>
<evidence type="ECO:0000256" key="3">
    <source>
        <dbReference type="ARBA" id="ARBA00022741"/>
    </source>
</evidence>
<organism evidence="8 9">
    <name type="scientific">Hyaloscypha hepaticicola</name>
    <dbReference type="NCBI Taxonomy" id="2082293"/>
    <lineage>
        <taxon>Eukaryota</taxon>
        <taxon>Fungi</taxon>
        <taxon>Dikarya</taxon>
        <taxon>Ascomycota</taxon>
        <taxon>Pezizomycotina</taxon>
        <taxon>Leotiomycetes</taxon>
        <taxon>Helotiales</taxon>
        <taxon>Hyaloscyphaceae</taxon>
        <taxon>Hyaloscypha</taxon>
    </lineage>
</organism>
<sequence length="533" mass="59590">MADNLRDEKQFLLDVNKFREHRGQVPLNRAVLNYFGTRNYQYPNPPAVAVPSFPGWQNLAVLEASTVPSKEEKDLREHFLEQIIPEITADPAQRAHWKGTKYLGGGGGGRVGLWEYTGPEDTARNFRRVAVKEVRVDDPDDPEMDSILQEAHFEEGKRLERLQQAAQSSHIITLQAPLPKADVKGQGKVRRLVLEYCDMGDLQKLIGIRHASGKPLKETSLWQLFNCLVDGLSVLEFGAEHSFMPNSNTAETKPVSDWEKFIHFDLKPPNIVLKGERFTHSITPLCKIADFGLSKTVKDFDESKKSRGDVLRYEWRTKTTPGYFAPEQFTEQWEYANWEQLGIAGNYGPAMNVWGMGMIMYQLVTLKRLPFHITQPYKPVFKNGEIAKGIAFGIELRSYPYSQHLLDLITECLYEHPHHRPTIPRIKERIRDGFNAAVLADAEIEPWADFLPAPPPPQSLSPPPPSFSSLSPPPFSPLAPSTPSPAPAGNANNINANNNNANAGAVQNAAAALVVGTIINCQHLYANGKQCGQ</sequence>
<dbReference type="GO" id="GO:0005524">
    <property type="term" value="F:ATP binding"/>
    <property type="evidence" value="ECO:0007669"/>
    <property type="project" value="UniProtKB-KW"/>
</dbReference>
<dbReference type="PANTHER" id="PTHR43671:SF13">
    <property type="entry name" value="SERINE_THREONINE-PROTEIN KINASE NEK2"/>
    <property type="match status" value="1"/>
</dbReference>
<dbReference type="OrthoDB" id="4062651at2759"/>
<keyword evidence="4 8" id="KW-0418">Kinase</keyword>
<feature type="compositionally biased region" description="Pro residues" evidence="6">
    <location>
        <begin position="452"/>
        <end position="486"/>
    </location>
</feature>
<dbReference type="PROSITE" id="PS50011">
    <property type="entry name" value="PROTEIN_KINASE_DOM"/>
    <property type="match status" value="1"/>
</dbReference>